<evidence type="ECO:0000313" key="2">
    <source>
        <dbReference type="EMBL" id="GES36618.1"/>
    </source>
</evidence>
<organism evidence="2 3">
    <name type="scientific">Rhodococcus aetherivorans</name>
    <dbReference type="NCBI Taxonomy" id="191292"/>
    <lineage>
        <taxon>Bacteria</taxon>
        <taxon>Bacillati</taxon>
        <taxon>Actinomycetota</taxon>
        <taxon>Actinomycetes</taxon>
        <taxon>Mycobacteriales</taxon>
        <taxon>Nocardiaceae</taxon>
        <taxon>Rhodococcus</taxon>
    </lineage>
</organism>
<evidence type="ECO:0000256" key="1">
    <source>
        <dbReference type="SAM" id="Phobius"/>
    </source>
</evidence>
<reference evidence="2 3" key="1">
    <citation type="journal article" date="2018" name="Biodegradation">
        <title>1,4-Dioxane degradation characteristics of Rhodococcus aetherivorans JCM 14343.</title>
        <authorList>
            <person name="Inoue D."/>
            <person name="Tsunoda T."/>
            <person name="Yamamoto N."/>
            <person name="Ike M."/>
            <person name="Sei K."/>
        </authorList>
    </citation>
    <scope>NUCLEOTIDE SEQUENCE [LARGE SCALE GENOMIC DNA]</scope>
    <source>
        <strain evidence="2 3">JCM 14343</strain>
    </source>
</reference>
<gene>
    <name evidence="2" type="ORF">RAJCM14343_1870</name>
</gene>
<feature type="transmembrane region" description="Helical" evidence="1">
    <location>
        <begin position="72"/>
        <end position="94"/>
    </location>
</feature>
<keyword evidence="1" id="KW-1133">Transmembrane helix</keyword>
<keyword evidence="1" id="KW-0472">Membrane</keyword>
<protein>
    <submittedName>
        <fullName evidence="2">Membrane protein</fullName>
    </submittedName>
</protein>
<sequence>MVVVVPVVRGVPVPVVDVVQVIPVRDGHVPAAFTVDVVVSFVGHMLGGFTLVDVSVVDSVQMPVVHIVDVVAVWHGHVPAALAVGVFVACMFSVGGHRRAPRTDETVSRFPVSHRRPWFGTEPPVILLFVVEAVTGRRVHH</sequence>
<comment type="caution">
    <text evidence="2">The sequence shown here is derived from an EMBL/GenBank/DDBJ whole genome shotgun (WGS) entry which is preliminary data.</text>
</comment>
<proteinExistence type="predicted"/>
<keyword evidence="1" id="KW-0812">Transmembrane</keyword>
<dbReference type="Proteomes" id="UP000325466">
    <property type="component" value="Unassembled WGS sequence"/>
</dbReference>
<feature type="transmembrane region" description="Helical" evidence="1">
    <location>
        <begin position="31"/>
        <end position="52"/>
    </location>
</feature>
<name>A0ABQ0YJ92_9NOCA</name>
<keyword evidence="3" id="KW-1185">Reference proteome</keyword>
<dbReference type="EMBL" id="BLAH01000072">
    <property type="protein sequence ID" value="GES36618.1"/>
    <property type="molecule type" value="Genomic_DNA"/>
</dbReference>
<evidence type="ECO:0000313" key="3">
    <source>
        <dbReference type="Proteomes" id="UP000325466"/>
    </source>
</evidence>
<accession>A0ABQ0YJ92</accession>